<dbReference type="SUPFAM" id="SSF56601">
    <property type="entry name" value="beta-lactamase/transpeptidase-like"/>
    <property type="match status" value="1"/>
</dbReference>
<reference evidence="3 4" key="1">
    <citation type="submission" date="2016-10" db="EMBL/GenBank/DDBJ databases">
        <authorList>
            <person name="de Groot N.N."/>
        </authorList>
    </citation>
    <scope>NUCLEOTIDE SEQUENCE [LARGE SCALE GENOMIC DNA]</scope>
    <source>
        <strain evidence="3 4">DSM 22789</strain>
    </source>
</reference>
<dbReference type="InterPro" id="IPR012338">
    <property type="entry name" value="Beta-lactam/transpept-like"/>
</dbReference>
<feature type="domain" description="Beta-lactamase-related" evidence="2">
    <location>
        <begin position="40"/>
        <end position="337"/>
    </location>
</feature>
<dbReference type="InterPro" id="IPR050491">
    <property type="entry name" value="AmpC-like"/>
</dbReference>
<dbReference type="PANTHER" id="PTHR46825:SF9">
    <property type="entry name" value="BETA-LACTAMASE-RELATED DOMAIN-CONTAINING PROTEIN"/>
    <property type="match status" value="1"/>
</dbReference>
<dbReference type="InterPro" id="IPR001466">
    <property type="entry name" value="Beta-lactam-related"/>
</dbReference>
<dbReference type="Gene3D" id="3.40.710.10">
    <property type="entry name" value="DD-peptidase/beta-lactamase superfamily"/>
    <property type="match status" value="1"/>
</dbReference>
<name>A0A1I6QQK7_9SPHI</name>
<gene>
    <name evidence="3" type="ORF">SAMN05660206_102480</name>
</gene>
<dbReference type="Proteomes" id="UP000198785">
    <property type="component" value="Unassembled WGS sequence"/>
</dbReference>
<evidence type="ECO:0000313" key="4">
    <source>
        <dbReference type="Proteomes" id="UP000198785"/>
    </source>
</evidence>
<dbReference type="Pfam" id="PF00144">
    <property type="entry name" value="Beta-lactamase"/>
    <property type="match status" value="1"/>
</dbReference>
<dbReference type="RefSeq" id="WP_093364021.1">
    <property type="nucleotide sequence ID" value="NZ_FOZZ01000002.1"/>
</dbReference>
<protein>
    <submittedName>
        <fullName evidence="3">CubicO group peptidase, beta-lactamase class C family</fullName>
    </submittedName>
</protein>
<sequence length="373" mass="42829">MKNKLLLLLIASLFNMQSHGQEIDKAYLDERLHEHYPSPEAPGISVHISKGGIPIYSFQKGLAYIETQEKITRTTRFRMASVSKQVTARAVYRLGEHNKLNLDQPLSMYFSHLPDSWQQVTPRHLLTHTSGIWDYEDLIPDGQQAQLTDKDVLRLSKLKDQLYFSPGTQFRYSNTGYCLLALLVEKVAQKPFADFVQKQLFQPIGILDGLVYNPQSVIKNRAYGYHPTGDHFRFADQSLTSATQGDGGVYFSVEDYHRWASARLFNDFDNADFLNSFQENAIPVHDGIAYDLGLFLFRDNNRQLHLFHSGESTGFNNIIYIVPHQELIISIFTNRDDLAIATVFEETVQHLKLPKVVPDHLFIWLNKVYANNF</sequence>
<feature type="signal peptide" evidence="1">
    <location>
        <begin position="1"/>
        <end position="20"/>
    </location>
</feature>
<keyword evidence="1" id="KW-0732">Signal</keyword>
<dbReference type="EMBL" id="FOZZ01000002">
    <property type="protein sequence ID" value="SFS54733.1"/>
    <property type="molecule type" value="Genomic_DNA"/>
</dbReference>
<organism evidence="3 4">
    <name type="scientific">Sphingobacterium wenxiniae</name>
    <dbReference type="NCBI Taxonomy" id="683125"/>
    <lineage>
        <taxon>Bacteria</taxon>
        <taxon>Pseudomonadati</taxon>
        <taxon>Bacteroidota</taxon>
        <taxon>Sphingobacteriia</taxon>
        <taxon>Sphingobacteriales</taxon>
        <taxon>Sphingobacteriaceae</taxon>
        <taxon>Sphingobacterium</taxon>
    </lineage>
</organism>
<evidence type="ECO:0000259" key="2">
    <source>
        <dbReference type="Pfam" id="PF00144"/>
    </source>
</evidence>
<accession>A0A1I6QQK7</accession>
<keyword evidence="4" id="KW-1185">Reference proteome</keyword>
<feature type="chain" id="PRO_5011533471" evidence="1">
    <location>
        <begin position="21"/>
        <end position="373"/>
    </location>
</feature>
<dbReference type="PANTHER" id="PTHR46825">
    <property type="entry name" value="D-ALANYL-D-ALANINE-CARBOXYPEPTIDASE/ENDOPEPTIDASE AMPH"/>
    <property type="match status" value="1"/>
</dbReference>
<dbReference type="OrthoDB" id="9798166at2"/>
<evidence type="ECO:0000256" key="1">
    <source>
        <dbReference type="SAM" id="SignalP"/>
    </source>
</evidence>
<dbReference type="AlphaFoldDB" id="A0A1I6QQK7"/>
<dbReference type="STRING" id="683125.SAMN05660206_102480"/>
<proteinExistence type="predicted"/>
<evidence type="ECO:0000313" key="3">
    <source>
        <dbReference type="EMBL" id="SFS54733.1"/>
    </source>
</evidence>